<feature type="non-terminal residue" evidence="1">
    <location>
        <position position="1"/>
    </location>
</feature>
<name>X0W215_9ZZZZ</name>
<comment type="caution">
    <text evidence="1">The sequence shown here is derived from an EMBL/GenBank/DDBJ whole genome shotgun (WGS) entry which is preliminary data.</text>
</comment>
<evidence type="ECO:0000313" key="1">
    <source>
        <dbReference type="EMBL" id="GAG06786.1"/>
    </source>
</evidence>
<sequence length="266" mass="28936">TGRLIFNSNAPSSPNVLEISLIVADTLHRPVFDTITTMCLGLVVASNGNIGNEGTDRYGMDFVNAGDCDTTATPYLYDGSPVIGWIEELDEPENGNTHDTVFNWSIFDDGFTDDLGFRPLGGHLATTDCDPTFQVFQSGTFVTHDSAIGLERIWVAPQDPTDCDFIIQVLKVWSYDGGTHADLTIGEAIDWDVPGDSSKNDPGIDDTRNLIYQQGTELNLPGDTLQDDCVEANRRLAGLAFLEQYMNGTLLPLPGGTTPYSAYLNN</sequence>
<proteinExistence type="predicted"/>
<protein>
    <submittedName>
        <fullName evidence="1">Uncharacterized protein</fullName>
    </submittedName>
</protein>
<dbReference type="AlphaFoldDB" id="X0W215"/>
<organism evidence="1">
    <name type="scientific">marine sediment metagenome</name>
    <dbReference type="NCBI Taxonomy" id="412755"/>
    <lineage>
        <taxon>unclassified sequences</taxon>
        <taxon>metagenomes</taxon>
        <taxon>ecological metagenomes</taxon>
    </lineage>
</organism>
<feature type="non-terminal residue" evidence="1">
    <location>
        <position position="266"/>
    </location>
</feature>
<gene>
    <name evidence="1" type="ORF">S01H1_42437</name>
</gene>
<accession>X0W215</accession>
<reference evidence="1" key="1">
    <citation type="journal article" date="2014" name="Front. Microbiol.">
        <title>High frequency of phylogenetically diverse reductive dehalogenase-homologous genes in deep subseafloor sedimentary metagenomes.</title>
        <authorList>
            <person name="Kawai M."/>
            <person name="Futagami T."/>
            <person name="Toyoda A."/>
            <person name="Takaki Y."/>
            <person name="Nishi S."/>
            <person name="Hori S."/>
            <person name="Arai W."/>
            <person name="Tsubouchi T."/>
            <person name="Morono Y."/>
            <person name="Uchiyama I."/>
            <person name="Ito T."/>
            <person name="Fujiyama A."/>
            <person name="Inagaki F."/>
            <person name="Takami H."/>
        </authorList>
    </citation>
    <scope>NUCLEOTIDE SEQUENCE</scope>
    <source>
        <strain evidence="1">Expedition CK06-06</strain>
    </source>
</reference>
<dbReference type="EMBL" id="BARS01026994">
    <property type="protein sequence ID" value="GAG06786.1"/>
    <property type="molecule type" value="Genomic_DNA"/>
</dbReference>